<evidence type="ECO:0000313" key="1">
    <source>
        <dbReference type="EMBL" id="KAB7494314.1"/>
    </source>
</evidence>
<accession>A0A5N5SJS6</accession>
<protein>
    <submittedName>
        <fullName evidence="1">Uncharacterized protein</fullName>
    </submittedName>
</protein>
<evidence type="ECO:0000313" key="2">
    <source>
        <dbReference type="Proteomes" id="UP000326759"/>
    </source>
</evidence>
<name>A0A5N5SJS6_9CRUS</name>
<organism evidence="1 2">
    <name type="scientific">Armadillidium nasatum</name>
    <dbReference type="NCBI Taxonomy" id="96803"/>
    <lineage>
        <taxon>Eukaryota</taxon>
        <taxon>Metazoa</taxon>
        <taxon>Ecdysozoa</taxon>
        <taxon>Arthropoda</taxon>
        <taxon>Crustacea</taxon>
        <taxon>Multicrustacea</taxon>
        <taxon>Malacostraca</taxon>
        <taxon>Eumalacostraca</taxon>
        <taxon>Peracarida</taxon>
        <taxon>Isopoda</taxon>
        <taxon>Oniscidea</taxon>
        <taxon>Crinocheta</taxon>
        <taxon>Armadillidiidae</taxon>
        <taxon>Armadillidium</taxon>
    </lineage>
</organism>
<sequence>MNIDNFKVRKSLTNKGFESIFGANISPESSYLINLHNRYSLKQQRQAQVENYLFDEDNYKQLVSHIFDSKTAGENLQLLNKTLKCCLLCIFKRN</sequence>
<keyword evidence="2" id="KW-1185">Reference proteome</keyword>
<dbReference type="AlphaFoldDB" id="A0A5N5SJS6"/>
<comment type="caution">
    <text evidence="1">The sequence shown here is derived from an EMBL/GenBank/DDBJ whole genome shotgun (WGS) entry which is preliminary data.</text>
</comment>
<gene>
    <name evidence="1" type="ORF">Anas_04244</name>
</gene>
<dbReference type="Proteomes" id="UP000326759">
    <property type="component" value="Unassembled WGS sequence"/>
</dbReference>
<reference evidence="1 2" key="1">
    <citation type="journal article" date="2019" name="PLoS Biol.">
        <title>Sex chromosomes control vertical transmission of feminizing Wolbachia symbionts in an isopod.</title>
        <authorList>
            <person name="Becking T."/>
            <person name="Chebbi M.A."/>
            <person name="Giraud I."/>
            <person name="Moumen B."/>
            <person name="Laverre T."/>
            <person name="Caubet Y."/>
            <person name="Peccoud J."/>
            <person name="Gilbert C."/>
            <person name="Cordaux R."/>
        </authorList>
    </citation>
    <scope>NUCLEOTIDE SEQUENCE [LARGE SCALE GENOMIC DNA]</scope>
    <source>
        <strain evidence="1">ANa2</strain>
        <tissue evidence="1">Whole body excluding digestive tract and cuticle</tissue>
    </source>
</reference>
<proteinExistence type="predicted"/>
<dbReference type="EMBL" id="SEYY01024200">
    <property type="protein sequence ID" value="KAB7494314.1"/>
    <property type="molecule type" value="Genomic_DNA"/>
</dbReference>